<reference evidence="1" key="2">
    <citation type="journal article" name="Front. Microbiol.">
        <title>Degradative Capacity of Two Strains of Rhodonia placenta: From Phenotype to Genotype.</title>
        <authorList>
            <person name="Kolle M."/>
            <person name="Horta M.A.C."/>
            <person name="Nowrousian M."/>
            <person name="Ohm R.A."/>
            <person name="Benz J.P."/>
            <person name="Pilgard A."/>
        </authorList>
    </citation>
    <scope>NUCLEOTIDE SEQUENCE</scope>
    <source>
        <strain evidence="1">FPRL280</strain>
    </source>
</reference>
<proteinExistence type="predicted"/>
<protein>
    <submittedName>
        <fullName evidence="1">Uncharacterized protein</fullName>
    </submittedName>
</protein>
<sequence>MSTKSLVGEHLACIQTCTILVMLLHTAVRPSTLSFSHPEFLEQGMNAHTGNLRFHNLGDGETRIEFWVSVQKNHNGLVAFEHLYICEPVKLSQNITTKPSTWWPQFFLEWGLFKYKTTEEYFGSSVAKHEVIDKTQPLFLSGHSGGKGLSQKPASPAAISNSIQNLAKEAKLPIAGTSAICRGVADQCAVILGRQLATFMLGHHQEVMLLDTHYAR</sequence>
<evidence type="ECO:0000313" key="2">
    <source>
        <dbReference type="Proteomes" id="UP000639403"/>
    </source>
</evidence>
<gene>
    <name evidence="1" type="ORF">IEO21_10875</name>
</gene>
<comment type="caution">
    <text evidence="1">The sequence shown here is derived from an EMBL/GenBank/DDBJ whole genome shotgun (WGS) entry which is preliminary data.</text>
</comment>
<reference evidence="1" key="1">
    <citation type="submission" date="2020-11" db="EMBL/GenBank/DDBJ databases">
        <authorList>
            <person name="Koelle M."/>
            <person name="Horta M.A.C."/>
            <person name="Nowrousian M."/>
            <person name="Ohm R.A."/>
            <person name="Benz P."/>
            <person name="Pilgard A."/>
        </authorList>
    </citation>
    <scope>NUCLEOTIDE SEQUENCE</scope>
    <source>
        <strain evidence="1">FPRL280</strain>
    </source>
</reference>
<dbReference type="EMBL" id="JADOXO010001195">
    <property type="protein sequence ID" value="KAF9797372.1"/>
    <property type="molecule type" value="Genomic_DNA"/>
</dbReference>
<name>A0A8H7NRM9_9APHY</name>
<dbReference type="AlphaFoldDB" id="A0A8H7NRM9"/>
<organism evidence="1 2">
    <name type="scientific">Rhodonia placenta</name>
    <dbReference type="NCBI Taxonomy" id="104341"/>
    <lineage>
        <taxon>Eukaryota</taxon>
        <taxon>Fungi</taxon>
        <taxon>Dikarya</taxon>
        <taxon>Basidiomycota</taxon>
        <taxon>Agaricomycotina</taxon>
        <taxon>Agaricomycetes</taxon>
        <taxon>Polyporales</taxon>
        <taxon>Adustoporiaceae</taxon>
        <taxon>Rhodonia</taxon>
    </lineage>
</organism>
<dbReference type="Proteomes" id="UP000639403">
    <property type="component" value="Unassembled WGS sequence"/>
</dbReference>
<evidence type="ECO:0000313" key="1">
    <source>
        <dbReference type="EMBL" id="KAF9797372.1"/>
    </source>
</evidence>
<accession>A0A8H7NRM9</accession>